<feature type="domain" description="DEK-C" evidence="2">
    <location>
        <begin position="106"/>
        <end position="148"/>
    </location>
</feature>
<feature type="region of interest" description="Disordered" evidence="1">
    <location>
        <begin position="79"/>
        <end position="113"/>
    </location>
</feature>
<dbReference type="SUPFAM" id="SSF109715">
    <property type="entry name" value="DEK C-terminal domain"/>
    <property type="match status" value="1"/>
</dbReference>
<dbReference type="EMBL" id="OE002759">
    <property type="protein sequence ID" value="CAD7459276.1"/>
    <property type="molecule type" value="Genomic_DNA"/>
</dbReference>
<evidence type="ECO:0000256" key="1">
    <source>
        <dbReference type="SAM" id="MobiDB-lite"/>
    </source>
</evidence>
<reference evidence="3" key="1">
    <citation type="submission" date="2020-11" db="EMBL/GenBank/DDBJ databases">
        <authorList>
            <person name="Tran Van P."/>
        </authorList>
    </citation>
    <scope>NUCLEOTIDE SEQUENCE</scope>
</reference>
<protein>
    <recommendedName>
        <fullName evidence="2">DEK-C domain-containing protein</fullName>
    </recommendedName>
</protein>
<dbReference type="AlphaFoldDB" id="A0A7R9IIZ6"/>
<dbReference type="Gene3D" id="1.10.10.60">
    <property type="entry name" value="Homeodomain-like"/>
    <property type="match status" value="1"/>
</dbReference>
<dbReference type="InterPro" id="IPR014876">
    <property type="entry name" value="DEK_C"/>
</dbReference>
<accession>A0A7R9IIZ6</accession>
<sequence>MADISKDDLRKEVTADKVLFCGSLNLEQTHHPTPGLQFITERGHPYFTYDHFLAMLRIELGTTWLAYMIPTELWCRKNESEKTTEPAISDKDVAEPGPPHETQSVSSKKGASKHRLAAILKDADLSSMSAKKVRQQIEEKLDIDLTER</sequence>
<name>A0A7R9IIZ6_9NEOP</name>
<dbReference type="PROSITE" id="PS51998">
    <property type="entry name" value="DEK_C"/>
    <property type="match status" value="1"/>
</dbReference>
<feature type="compositionally biased region" description="Basic and acidic residues" evidence="1">
    <location>
        <begin position="79"/>
        <end position="94"/>
    </location>
</feature>
<organism evidence="3">
    <name type="scientific">Timema tahoe</name>
    <dbReference type="NCBI Taxonomy" id="61484"/>
    <lineage>
        <taxon>Eukaryota</taxon>
        <taxon>Metazoa</taxon>
        <taxon>Ecdysozoa</taxon>
        <taxon>Arthropoda</taxon>
        <taxon>Hexapoda</taxon>
        <taxon>Insecta</taxon>
        <taxon>Pterygota</taxon>
        <taxon>Neoptera</taxon>
        <taxon>Polyneoptera</taxon>
        <taxon>Phasmatodea</taxon>
        <taxon>Timematodea</taxon>
        <taxon>Timematoidea</taxon>
        <taxon>Timematidae</taxon>
        <taxon>Timema</taxon>
    </lineage>
</organism>
<evidence type="ECO:0000259" key="2">
    <source>
        <dbReference type="PROSITE" id="PS51998"/>
    </source>
</evidence>
<dbReference type="Pfam" id="PF08766">
    <property type="entry name" value="DEK_C"/>
    <property type="match status" value="1"/>
</dbReference>
<proteinExistence type="predicted"/>
<evidence type="ECO:0000313" key="3">
    <source>
        <dbReference type="EMBL" id="CAD7459276.1"/>
    </source>
</evidence>
<gene>
    <name evidence="3" type="ORF">TTEB3V08_LOCUS7236</name>
</gene>